<name>A0A2I0UQY3_LIMLA</name>
<organism evidence="1 2">
    <name type="scientific">Limosa lapponica baueri</name>
    <dbReference type="NCBI Taxonomy" id="1758121"/>
    <lineage>
        <taxon>Eukaryota</taxon>
        <taxon>Metazoa</taxon>
        <taxon>Chordata</taxon>
        <taxon>Craniata</taxon>
        <taxon>Vertebrata</taxon>
        <taxon>Euteleostomi</taxon>
        <taxon>Archelosauria</taxon>
        <taxon>Archosauria</taxon>
        <taxon>Dinosauria</taxon>
        <taxon>Saurischia</taxon>
        <taxon>Theropoda</taxon>
        <taxon>Coelurosauria</taxon>
        <taxon>Aves</taxon>
        <taxon>Neognathae</taxon>
        <taxon>Neoaves</taxon>
        <taxon>Charadriiformes</taxon>
        <taxon>Scolopacidae</taxon>
        <taxon>Limosa</taxon>
    </lineage>
</organism>
<reference evidence="2" key="1">
    <citation type="submission" date="2017-11" db="EMBL/GenBank/DDBJ databases">
        <authorList>
            <person name="Lima N.C."/>
            <person name="Parody-Merino A.M."/>
            <person name="Battley P.F."/>
            <person name="Fidler A.E."/>
            <person name="Prosdocimi F."/>
        </authorList>
    </citation>
    <scope>NUCLEOTIDE SEQUENCE [LARGE SCALE GENOMIC DNA]</scope>
</reference>
<dbReference type="Proteomes" id="UP000233556">
    <property type="component" value="Unassembled WGS sequence"/>
</dbReference>
<reference evidence="2" key="2">
    <citation type="submission" date="2017-12" db="EMBL/GenBank/DDBJ databases">
        <title>Genome sequence of the Bar-tailed Godwit (Limosa lapponica baueri).</title>
        <authorList>
            <person name="Lima N.C.B."/>
            <person name="Parody-Merino A.M."/>
            <person name="Battley P.F."/>
            <person name="Fidler A.E."/>
            <person name="Prosdocimi F."/>
        </authorList>
    </citation>
    <scope>NUCLEOTIDE SEQUENCE [LARGE SCALE GENOMIC DNA]</scope>
</reference>
<evidence type="ECO:0008006" key="3">
    <source>
        <dbReference type="Google" id="ProtNLM"/>
    </source>
</evidence>
<protein>
    <recommendedName>
        <fullName evidence="3">Mitochondrial fission process protein 1</fullName>
    </recommendedName>
</protein>
<evidence type="ECO:0000313" key="1">
    <source>
        <dbReference type="EMBL" id="PKU48451.1"/>
    </source>
</evidence>
<dbReference type="Gene3D" id="3.60.10.10">
    <property type="entry name" value="Endonuclease/exonuclease/phosphatase"/>
    <property type="match status" value="1"/>
</dbReference>
<dbReference type="AlphaFoldDB" id="A0A2I0UQY3"/>
<dbReference type="GO" id="GO:0007508">
    <property type="term" value="P:larval heart development"/>
    <property type="evidence" value="ECO:0007669"/>
    <property type="project" value="TreeGrafter"/>
</dbReference>
<accession>A0A2I0UQY3</accession>
<dbReference type="SUPFAM" id="SSF56219">
    <property type="entry name" value="DNase I-like"/>
    <property type="match status" value="1"/>
</dbReference>
<dbReference type="GO" id="GO:0061343">
    <property type="term" value="P:cell adhesion involved in heart morphogenesis"/>
    <property type="evidence" value="ECO:0007669"/>
    <property type="project" value="TreeGrafter"/>
</dbReference>
<dbReference type="GO" id="GO:0031012">
    <property type="term" value="C:extracellular matrix"/>
    <property type="evidence" value="ECO:0007669"/>
    <property type="project" value="TreeGrafter"/>
</dbReference>
<dbReference type="PANTHER" id="PTHR33395:SF22">
    <property type="entry name" value="REVERSE TRANSCRIPTASE DOMAIN-CONTAINING PROTEIN"/>
    <property type="match status" value="1"/>
</dbReference>
<dbReference type="InterPro" id="IPR036691">
    <property type="entry name" value="Endo/exonu/phosph_ase_sf"/>
</dbReference>
<dbReference type="PANTHER" id="PTHR33395">
    <property type="entry name" value="TRANSCRIPTASE, PUTATIVE-RELATED-RELATED"/>
    <property type="match status" value="1"/>
</dbReference>
<evidence type="ECO:0000313" key="2">
    <source>
        <dbReference type="Proteomes" id="UP000233556"/>
    </source>
</evidence>
<keyword evidence="2" id="KW-1185">Reference proteome</keyword>
<sequence>MTDCAQSESYDIIGITETWWDNSHDWRIVMDGYRLFHKDRQERRARGVTLYVKESLEFIEVNYDGCGSPIECLWVKIRGVASKEKLTVGISYRPSNQDNKANEAIFGSLKQASC</sequence>
<dbReference type="OrthoDB" id="6762350at2759"/>
<proteinExistence type="predicted"/>
<dbReference type="EMBL" id="KZ505652">
    <property type="protein sequence ID" value="PKU48451.1"/>
    <property type="molecule type" value="Genomic_DNA"/>
</dbReference>
<gene>
    <name evidence="1" type="ORF">llap_1192</name>
</gene>